<dbReference type="InterPro" id="IPR036388">
    <property type="entry name" value="WH-like_DNA-bd_sf"/>
</dbReference>
<dbReference type="STRING" id="228908.NEQ541"/>
<name>Q74M55_NANEQ</name>
<accession>Q74M55</accession>
<proteinExistence type="predicted"/>
<dbReference type="InterPro" id="IPR011991">
    <property type="entry name" value="ArsR-like_HTH"/>
</dbReference>
<protein>
    <submittedName>
        <fullName evidence="2">NEQ541</fullName>
    </submittedName>
</protein>
<evidence type="ECO:0000313" key="3">
    <source>
        <dbReference type="Proteomes" id="UP000000578"/>
    </source>
</evidence>
<dbReference type="CDD" id="cd00090">
    <property type="entry name" value="HTH_ARSR"/>
    <property type="match status" value="1"/>
</dbReference>
<dbReference type="Gene3D" id="1.10.10.10">
    <property type="entry name" value="Winged helix-like DNA-binding domain superfamily/Winged helix DNA-binding domain"/>
    <property type="match status" value="1"/>
</dbReference>
<evidence type="ECO:0000313" key="2">
    <source>
        <dbReference type="EMBL" id="AAR39382.1"/>
    </source>
</evidence>
<dbReference type="InterPro" id="IPR002831">
    <property type="entry name" value="Tscrpt_reg_TrmB_N"/>
</dbReference>
<dbReference type="InterPro" id="IPR036390">
    <property type="entry name" value="WH_DNA-bd_sf"/>
</dbReference>
<dbReference type="EMBL" id="AE017199">
    <property type="protein sequence ID" value="AAR39382.1"/>
    <property type="molecule type" value="Genomic_DNA"/>
</dbReference>
<dbReference type="BioCyc" id="NEQU228908:GJB6-576-MONOMER"/>
<organism evidence="2 3">
    <name type="scientific">Nanoarchaeum equitans (strain Kin4-M)</name>
    <dbReference type="NCBI Taxonomy" id="228908"/>
    <lineage>
        <taxon>Archaea</taxon>
        <taxon>Nanobdellota</taxon>
        <taxon>Candidatus Nanoarchaeia</taxon>
        <taxon>Nanoarchaeales</taxon>
        <taxon>Nanoarchaeaceae</taxon>
        <taxon>Nanoarchaeum</taxon>
    </lineage>
</organism>
<evidence type="ECO:0000259" key="1">
    <source>
        <dbReference type="Pfam" id="PF01978"/>
    </source>
</evidence>
<dbReference type="EnsemblBacteria" id="AAR39382">
    <property type="protein sequence ID" value="AAR39382"/>
    <property type="gene ID" value="NEQ541"/>
</dbReference>
<sequence length="103" mass="12148">MRKKLIKILQDLLDISDTELEIYSFILNNSRVTVKDIVNNLKISKKTAHEKLKKLISLGLIDKKIDKKGYIYEAKADKYTILSLLKKQLEKIYKEFEEEFSKL</sequence>
<dbReference type="Pfam" id="PF01978">
    <property type="entry name" value="TrmB"/>
    <property type="match status" value="1"/>
</dbReference>
<dbReference type="AlphaFoldDB" id="Q74M55"/>
<gene>
    <name evidence="2" type="ordered locus">NEQ541</name>
</gene>
<feature type="domain" description="Transcription regulator TrmB N-terminal" evidence="1">
    <location>
        <begin position="9"/>
        <end position="74"/>
    </location>
</feature>
<dbReference type="KEGG" id="neq:NEQ541"/>
<dbReference type="Proteomes" id="UP000000578">
    <property type="component" value="Chromosome"/>
</dbReference>
<dbReference type="HOGENOM" id="CLU_2257428_0_0_2"/>
<dbReference type="SUPFAM" id="SSF46785">
    <property type="entry name" value="Winged helix' DNA-binding domain"/>
    <property type="match status" value="1"/>
</dbReference>
<keyword evidence="3" id="KW-1185">Reference proteome</keyword>
<reference evidence="2 3" key="1">
    <citation type="journal article" date="2003" name="Proc. Natl. Acad. Sci. U.S.A.">
        <title>The genome of Nanoarchaeum equitans: insights into early archaeal evolution and derived parasitism.</title>
        <authorList>
            <person name="Waters E."/>
            <person name="Hohn M.J."/>
            <person name="Ahel I."/>
            <person name="Graham D.E."/>
            <person name="Adams M.D."/>
            <person name="Barnstead M."/>
            <person name="Beeson K.Y."/>
            <person name="Bibbs L."/>
            <person name="Bolanos R."/>
            <person name="Keller M."/>
            <person name="Kretz K."/>
            <person name="Lin X."/>
            <person name="Mathur E."/>
            <person name="Ni J."/>
            <person name="Podar M."/>
            <person name="Richardson T."/>
            <person name="Sutton G.G."/>
            <person name="Simon M."/>
            <person name="Soll D."/>
            <person name="Stetter K.O."/>
            <person name="Short J.M."/>
            <person name="Noordewier M."/>
        </authorList>
    </citation>
    <scope>NUCLEOTIDE SEQUENCE [LARGE SCALE GENOMIC DNA]</scope>
    <source>
        <strain evidence="2 3">Kin4-M</strain>
    </source>
</reference>